<keyword evidence="4" id="KW-0808">Transferase</keyword>
<dbReference type="Pfam" id="PF00078">
    <property type="entry name" value="RVT_1"/>
    <property type="match status" value="2"/>
</dbReference>
<dbReference type="GO" id="GO:0042575">
    <property type="term" value="C:DNA polymerase complex"/>
    <property type="evidence" value="ECO:0007669"/>
    <property type="project" value="UniProtKB-ARBA"/>
</dbReference>
<dbReference type="PANTHER" id="PTHR36688">
    <property type="entry name" value="ENDO/EXONUCLEASE/PHOSPHATASE DOMAIN-CONTAINING PROTEIN"/>
    <property type="match status" value="1"/>
</dbReference>
<dbReference type="PROSITE" id="PS50879">
    <property type="entry name" value="RNASE_H_1"/>
    <property type="match status" value="2"/>
</dbReference>
<dbReference type="GO" id="GO:0003964">
    <property type="term" value="F:RNA-directed DNA polymerase activity"/>
    <property type="evidence" value="ECO:0007669"/>
    <property type="project" value="UniProtKB-KW"/>
</dbReference>
<feature type="domain" description="RNase H type-1" evidence="3">
    <location>
        <begin position="606"/>
        <end position="736"/>
    </location>
</feature>
<gene>
    <name evidence="4" type="primary">X-elementORF2_524</name>
    <name evidence="4" type="ORF">AVEN_100031_1</name>
</gene>
<evidence type="ECO:0000256" key="1">
    <source>
        <dbReference type="SAM" id="MobiDB-lite"/>
    </source>
</evidence>
<organism evidence="4 5">
    <name type="scientific">Araneus ventricosus</name>
    <name type="common">Orbweaver spider</name>
    <name type="synonym">Epeira ventricosa</name>
    <dbReference type="NCBI Taxonomy" id="182803"/>
    <lineage>
        <taxon>Eukaryota</taxon>
        <taxon>Metazoa</taxon>
        <taxon>Ecdysozoa</taxon>
        <taxon>Arthropoda</taxon>
        <taxon>Chelicerata</taxon>
        <taxon>Arachnida</taxon>
        <taxon>Araneae</taxon>
        <taxon>Araneomorphae</taxon>
        <taxon>Entelegynae</taxon>
        <taxon>Araneoidea</taxon>
        <taxon>Araneidae</taxon>
        <taxon>Araneus</taxon>
    </lineage>
</organism>
<dbReference type="GO" id="GO:0003676">
    <property type="term" value="F:nucleic acid binding"/>
    <property type="evidence" value="ECO:0007669"/>
    <property type="project" value="InterPro"/>
</dbReference>
<dbReference type="Proteomes" id="UP000499080">
    <property type="component" value="Unassembled WGS sequence"/>
</dbReference>
<dbReference type="CDD" id="cd09276">
    <property type="entry name" value="Rnase_HI_RT_non_LTR"/>
    <property type="match status" value="2"/>
</dbReference>
<evidence type="ECO:0000313" key="4">
    <source>
        <dbReference type="EMBL" id="GBN43113.1"/>
    </source>
</evidence>
<name>A0A4Y2NW46_ARAVE</name>
<evidence type="ECO:0000259" key="3">
    <source>
        <dbReference type="PROSITE" id="PS50879"/>
    </source>
</evidence>
<dbReference type="InterPro" id="IPR043502">
    <property type="entry name" value="DNA/RNA_pol_sf"/>
</dbReference>
<dbReference type="PROSITE" id="PS50878">
    <property type="entry name" value="RT_POL"/>
    <property type="match status" value="2"/>
</dbReference>
<dbReference type="InterPro" id="IPR052560">
    <property type="entry name" value="RdDP_mobile_element"/>
</dbReference>
<evidence type="ECO:0000259" key="2">
    <source>
        <dbReference type="PROSITE" id="PS50878"/>
    </source>
</evidence>
<dbReference type="Gene3D" id="3.30.420.10">
    <property type="entry name" value="Ribonuclease H-like superfamily/Ribonuclease H"/>
    <property type="match status" value="2"/>
</dbReference>
<dbReference type="InterPro" id="IPR036397">
    <property type="entry name" value="RNaseH_sf"/>
</dbReference>
<feature type="compositionally biased region" description="Basic residues" evidence="1">
    <location>
        <begin position="1784"/>
        <end position="1794"/>
    </location>
</feature>
<keyword evidence="4" id="KW-0695">RNA-directed DNA polymerase</keyword>
<dbReference type="SUPFAM" id="SSF53098">
    <property type="entry name" value="Ribonuclease H-like"/>
    <property type="match status" value="2"/>
</dbReference>
<feature type="domain" description="Reverse transcriptase" evidence="2">
    <location>
        <begin position="124"/>
        <end position="395"/>
    </location>
</feature>
<keyword evidence="4" id="KW-0548">Nucleotidyltransferase</keyword>
<dbReference type="InterPro" id="IPR000477">
    <property type="entry name" value="RT_dom"/>
</dbReference>
<dbReference type="Pfam" id="PF00075">
    <property type="entry name" value="RNase_H"/>
    <property type="match status" value="2"/>
</dbReference>
<accession>A0A4Y2NW46</accession>
<sequence length="1794" mass="207201">MWTKVKKASGVSNSNAISVLIHNGQTISSLKGIADSIASTLAYTCSSQNYPRQILNNKINAEKQKLNFNSRTNFSYNGSFSFLEFQSCLASVHDSSPGPDSITYSMIKHLTTESQNALLHFYNRIWQEQYFPSQWQQAIIIPLLKPGKDPKNPSNYRPIALTCCICKLLEKMINRRLVYYLEANKYLHPFQSGFRKGRSTIDNLLALETDIRLSFLQRKHLVAIFFDIEKAYDRTWRYGILKDLHDLGLRGNLPIFIKNFLQLRKFRVKVESEFSDFFIQEEGVPQGSVLSVTLFILKINNILKQLPTSVRGYLYVDNLYISCTGTNMNFIQRQLQTAVNNITQWCNNNGFAISTSKTAGVHFCRKRNLHNDPEIKLYGELITFVNEIRFLGVIFDKKLSFLPHVKQLRKKCESALNILKVLSTTAWGADRVSMLKIYRATVLSKLEYGCTIYGSARKSVLQKLDPVHHTALRLCSGAFRTSPVKSLYVECCEPALELKRQMLSLHYYFKIQSNSNHPFHDFKLRPFLIRLQNARKSFIPVFFTRVQDILNDINLLHLHVTPEPKSNFPPWGIPVVQFLNPFKTFIKSDTAGIIYQQIFIEHRQEYNDFIAIYTDGSKSSDHVSFAVIFPNTTFSFKLHPSCSVFTAEIAAVLLALEKISDCLERKFLIYTDSLSVLESLKSFYIHSHHHPLVLNVLHLLNKLASRDFNILLCWVPSHVGIVGNEEADKAAKLASTQTNSTVPLTDFKKYTKFLFYTKWQRQWDTETDNKLHSVKPHVQPWPSLTTRKADTLLTRLRVGHTRYTHRHLLLGEQTPMCSQCNCTWRKAIVVPIPKVGKDPENPSNYRPIALTSCLCKLMERMVNKRLVYILERKNILSKFQSGFRYGRSTEDNVFQLETAIRDAFVTKKHLISIFFDMDKAYDRTWRHRILKDLFNNGLRGNLPIFIKNFLRTRTFWVRVGDMFSDEFYQQKGVPQGSVLSVTLFIIKINDIIKQLSPYVHGSLYVDDFQIHCAGTYMSFVVRQIQTAIARISEWAEKNGFVFSVNKTKCMHFCRRRGLHPDPEILINGNAIPVVSEEKFLGVLLDRKLTFRPHVSNLKKKCNKSLDLLKVLSSKSWGADYDTLLKIYRALVLSKLDYCSIVYSSAAKMVLQSFDSVHHQGLRLISGAFRTSPVQSLYVMTGELPLQLRREKQCIKYYFKVKSNRRHPMYDRILNPILGTLYANKPSYIPPFGHRIKKILSCHRIENIMPLPEEHPPPPWSNFNIYTIDDLSNLSKQDTPHFVYLQLFYHHRQCYRDFTTAYTDGSKAGSHVGSAAVFNNLTKSERLHSYCNVFTSEIYAIFMVLVKISICNDKNWIIYTDSRSCLEALLHISRRSHPLVNKIFNLYTSLLGKGYNILFCWIPGHIGIIGNEKADIAAKEARRITWPYVPLPDIDCILRSQVSRSWQEFVWRSLARNGSCAKKQTNKQTWQEIWNSQTNNKLHFIQPFVGGFKPCNFNRNISVKLVRLRIGHTYFTHRYLLHSEPAPICQTCNANFTVRHILSECEVFNNCRIRWFGKAHPQLHELLDDPPHFNLFSFVVDIGFMKERGVNLQNALLIHQNIYNGLIHPSTGYTQNLLHFGRNLSLIFDTFDNNSEPLFLDKAHYVQDLLQQLNTAYELAYSTLTRKQVEQNNRLAKNSRPRALHVGDIVYLKSKGAFKTRFEGPYTIIAKKGEANYTIQALDNKSARSFTVQYSLAQHGQIYDSCATKPNSNSFTVHVDRLRYAPDRKSHLISHDTAPNESKTRYFRRSSTHQI</sequence>
<feature type="region of interest" description="Disordered" evidence="1">
    <location>
        <begin position="1772"/>
        <end position="1794"/>
    </location>
</feature>
<evidence type="ECO:0000313" key="5">
    <source>
        <dbReference type="Proteomes" id="UP000499080"/>
    </source>
</evidence>
<dbReference type="OrthoDB" id="8058536at2759"/>
<dbReference type="EMBL" id="BGPR01009918">
    <property type="protein sequence ID" value="GBN43113.1"/>
    <property type="molecule type" value="Genomic_DNA"/>
</dbReference>
<protein>
    <submittedName>
        <fullName evidence="4">Putative RNA-directed DNA polymerase from transposon X-element</fullName>
    </submittedName>
</protein>
<comment type="caution">
    <text evidence="4">The sequence shown here is derived from an EMBL/GenBank/DDBJ whole genome shotgun (WGS) entry which is preliminary data.</text>
</comment>
<dbReference type="GO" id="GO:0004523">
    <property type="term" value="F:RNA-DNA hybrid ribonuclease activity"/>
    <property type="evidence" value="ECO:0007669"/>
    <property type="project" value="InterPro"/>
</dbReference>
<dbReference type="SUPFAM" id="SSF56672">
    <property type="entry name" value="DNA/RNA polymerases"/>
    <property type="match status" value="3"/>
</dbReference>
<feature type="domain" description="RNase H type-1" evidence="3">
    <location>
        <begin position="1294"/>
        <end position="1422"/>
    </location>
</feature>
<dbReference type="InterPro" id="IPR012337">
    <property type="entry name" value="RNaseH-like_sf"/>
</dbReference>
<keyword evidence="5" id="KW-1185">Reference proteome</keyword>
<dbReference type="PANTHER" id="PTHR36688:SF1">
    <property type="entry name" value="ENDONUCLEASE_EXONUCLEASE_PHOSPHATASE DOMAIN-CONTAINING PROTEIN"/>
    <property type="match status" value="1"/>
</dbReference>
<dbReference type="CDD" id="cd01650">
    <property type="entry name" value="RT_nLTR_like"/>
    <property type="match status" value="2"/>
</dbReference>
<proteinExistence type="predicted"/>
<dbReference type="InterPro" id="IPR002156">
    <property type="entry name" value="RNaseH_domain"/>
</dbReference>
<feature type="domain" description="Reverse transcriptase" evidence="2">
    <location>
        <begin position="813"/>
        <end position="1084"/>
    </location>
</feature>
<reference evidence="4 5" key="1">
    <citation type="journal article" date="2019" name="Sci. Rep.">
        <title>Orb-weaving spider Araneus ventricosus genome elucidates the spidroin gene catalogue.</title>
        <authorList>
            <person name="Kono N."/>
            <person name="Nakamura H."/>
            <person name="Ohtoshi R."/>
            <person name="Moran D.A.P."/>
            <person name="Shinohara A."/>
            <person name="Yoshida Y."/>
            <person name="Fujiwara M."/>
            <person name="Mori M."/>
            <person name="Tomita M."/>
            <person name="Arakawa K."/>
        </authorList>
    </citation>
    <scope>NUCLEOTIDE SEQUENCE [LARGE SCALE GENOMIC DNA]</scope>
</reference>